<keyword evidence="5 6" id="KW-0560">Oxidoreductase</keyword>
<dbReference type="PANTHER" id="PTHR23023">
    <property type="entry name" value="DIMETHYLANILINE MONOOXYGENASE"/>
    <property type="match status" value="1"/>
</dbReference>
<keyword evidence="6" id="KW-0503">Monooxygenase</keyword>
<accession>A0AAN7VLN2</accession>
<evidence type="ECO:0000256" key="5">
    <source>
        <dbReference type="ARBA" id="ARBA00023002"/>
    </source>
</evidence>
<dbReference type="EC" id="1.14.13.237" evidence="6"/>
<dbReference type="GO" id="GO:0004499">
    <property type="term" value="F:N,N-dimethylaniline monooxygenase activity"/>
    <property type="evidence" value="ECO:0007669"/>
    <property type="project" value="InterPro"/>
</dbReference>
<dbReference type="GO" id="GO:0050660">
    <property type="term" value="F:flavin adenine dinucleotide binding"/>
    <property type="evidence" value="ECO:0007669"/>
    <property type="project" value="InterPro"/>
</dbReference>
<evidence type="ECO:0000313" key="6">
    <source>
        <dbReference type="EMBL" id="KAK5691982.1"/>
    </source>
</evidence>
<keyword evidence="4" id="KW-0521">NADP</keyword>
<evidence type="ECO:0000313" key="7">
    <source>
        <dbReference type="Proteomes" id="UP001310594"/>
    </source>
</evidence>
<organism evidence="6 7">
    <name type="scientific">Elasticomyces elasticus</name>
    <dbReference type="NCBI Taxonomy" id="574655"/>
    <lineage>
        <taxon>Eukaryota</taxon>
        <taxon>Fungi</taxon>
        <taxon>Dikarya</taxon>
        <taxon>Ascomycota</taxon>
        <taxon>Pezizomycotina</taxon>
        <taxon>Dothideomycetes</taxon>
        <taxon>Dothideomycetidae</taxon>
        <taxon>Mycosphaerellales</taxon>
        <taxon>Teratosphaeriaceae</taxon>
        <taxon>Elasticomyces</taxon>
    </lineage>
</organism>
<dbReference type="EMBL" id="JAVRQU010000020">
    <property type="protein sequence ID" value="KAK5691982.1"/>
    <property type="molecule type" value="Genomic_DNA"/>
</dbReference>
<keyword evidence="3" id="KW-0274">FAD</keyword>
<dbReference type="PRINTS" id="PR00370">
    <property type="entry name" value="FMOXYGENASE"/>
</dbReference>
<keyword evidence="2" id="KW-0285">Flavoprotein</keyword>
<gene>
    <name evidence="6" type="primary">FMOGS-OX5</name>
    <name evidence="6" type="ORF">LTR97_011153</name>
</gene>
<evidence type="ECO:0000256" key="4">
    <source>
        <dbReference type="ARBA" id="ARBA00022857"/>
    </source>
</evidence>
<proteinExistence type="inferred from homology"/>
<protein>
    <submittedName>
        <fullName evidence="6">Flavin-containing monooxygenase FMO GS-OX5</fullName>
        <ecNumber evidence="6">1.14.13.237</ecNumber>
    </submittedName>
</protein>
<dbReference type="Gene3D" id="3.50.50.60">
    <property type="entry name" value="FAD/NAD(P)-binding domain"/>
    <property type="match status" value="3"/>
</dbReference>
<dbReference type="InterPro" id="IPR020946">
    <property type="entry name" value="Flavin_mOase-like"/>
</dbReference>
<dbReference type="Pfam" id="PF00743">
    <property type="entry name" value="FMO-like"/>
    <property type="match status" value="2"/>
</dbReference>
<reference evidence="6" key="1">
    <citation type="submission" date="2023-08" db="EMBL/GenBank/DDBJ databases">
        <title>Black Yeasts Isolated from many extreme environments.</title>
        <authorList>
            <person name="Coleine C."/>
            <person name="Stajich J.E."/>
            <person name="Selbmann L."/>
        </authorList>
    </citation>
    <scope>NUCLEOTIDE SEQUENCE</scope>
    <source>
        <strain evidence="6">CCFEE 5810</strain>
    </source>
</reference>
<dbReference type="InterPro" id="IPR000960">
    <property type="entry name" value="Flavin_mOase"/>
</dbReference>
<dbReference type="PIRSF" id="PIRSF000332">
    <property type="entry name" value="FMO"/>
    <property type="match status" value="1"/>
</dbReference>
<dbReference type="InterPro" id="IPR036188">
    <property type="entry name" value="FAD/NAD-bd_sf"/>
</dbReference>
<evidence type="ECO:0000256" key="2">
    <source>
        <dbReference type="ARBA" id="ARBA00022630"/>
    </source>
</evidence>
<dbReference type="SUPFAM" id="SSF51905">
    <property type="entry name" value="FAD/NAD(P)-binding domain"/>
    <property type="match status" value="2"/>
</dbReference>
<sequence length="385" mass="42611">MPSNNGKRVAVIGAGAAGLAAAKYLLAEGFLVTIFERKAGPGGVWNTAPGNGPYLNPVYEGLETNVPRTLMTLSDHPWPQNASLFPRSEVVGEYLQGYAATMQQGPYSANLTMRPYTEVTEVRKSRHHMTDYWKVEALQRTIGSEKTETVDYFLGIVVALGNYHEPYVPEAYMAGAMEWLEHRPGTLIHSVEFCKPEAFRDQKVLVVGNNASGFDVSLQLKDVAEEVLVSSRRSGRNGKQGPLSAPNLTGKPGIRSFNSFEDSVTFTDSTKSKNVDRIILCTGYLHDFSFIKKRTGDEKIFEKGHKIPNLYEHIFWIPDQTLAFVGLPDKSAAFTVAEAQSAVVARAFAQRIPTWAGPGLECWQRDADARWEQSMRGPDRFTAGE</sequence>
<comment type="similarity">
    <text evidence="1">Belongs to the FMO family.</text>
</comment>
<dbReference type="AlphaFoldDB" id="A0AAN7VLN2"/>
<evidence type="ECO:0000256" key="1">
    <source>
        <dbReference type="ARBA" id="ARBA00009183"/>
    </source>
</evidence>
<dbReference type="InterPro" id="IPR050346">
    <property type="entry name" value="FMO-like"/>
</dbReference>
<dbReference type="Proteomes" id="UP001310594">
    <property type="component" value="Unassembled WGS sequence"/>
</dbReference>
<evidence type="ECO:0000256" key="3">
    <source>
        <dbReference type="ARBA" id="ARBA00022827"/>
    </source>
</evidence>
<dbReference type="GO" id="GO:0050661">
    <property type="term" value="F:NADP binding"/>
    <property type="evidence" value="ECO:0007669"/>
    <property type="project" value="InterPro"/>
</dbReference>
<comment type="caution">
    <text evidence="6">The sequence shown here is derived from an EMBL/GenBank/DDBJ whole genome shotgun (WGS) entry which is preliminary data.</text>
</comment>
<name>A0AAN7VLN2_9PEZI</name>